<dbReference type="AlphaFoldDB" id="A0A2K5H7U4"/>
<organism evidence="1 2">
    <name type="scientific">Colobus angolensis palliatus</name>
    <name type="common">Peters' Angolan colobus</name>
    <dbReference type="NCBI Taxonomy" id="336983"/>
    <lineage>
        <taxon>Eukaryota</taxon>
        <taxon>Metazoa</taxon>
        <taxon>Chordata</taxon>
        <taxon>Craniata</taxon>
        <taxon>Vertebrata</taxon>
        <taxon>Euteleostomi</taxon>
        <taxon>Mammalia</taxon>
        <taxon>Eutheria</taxon>
        <taxon>Euarchontoglires</taxon>
        <taxon>Primates</taxon>
        <taxon>Haplorrhini</taxon>
        <taxon>Catarrhini</taxon>
        <taxon>Cercopithecidae</taxon>
        <taxon>Colobinae</taxon>
        <taxon>Colobus</taxon>
    </lineage>
</organism>
<reference evidence="1" key="2">
    <citation type="submission" date="2025-09" db="UniProtKB">
        <authorList>
            <consortium name="Ensembl"/>
        </authorList>
    </citation>
    <scope>IDENTIFICATION</scope>
</reference>
<keyword evidence="2" id="KW-1185">Reference proteome</keyword>
<dbReference type="OMA" id="KRWQVWD"/>
<evidence type="ECO:0000313" key="2">
    <source>
        <dbReference type="Proteomes" id="UP000233080"/>
    </source>
</evidence>
<name>A0A2K5H7U4_COLAP</name>
<dbReference type="Ensembl" id="ENSCANT00000001740.1">
    <property type="protein sequence ID" value="ENSCANP00000000428.1"/>
    <property type="gene ID" value="ENSCANG00000001628.1"/>
</dbReference>
<proteinExistence type="predicted"/>
<sequence length="105" mass="11756">MPPETQPDQKIWKKKTCLCLYALPLPFSPKYKCSLSEEARGPCLVSVRLSSTPSRSSSERGAAVNCDNCYALALKRWQVWDGGGDCDLREFPRRQGGTQAPRHEV</sequence>
<evidence type="ECO:0000313" key="1">
    <source>
        <dbReference type="Ensembl" id="ENSCANP00000000428.1"/>
    </source>
</evidence>
<accession>A0A2K5H7U4</accession>
<reference evidence="1" key="1">
    <citation type="submission" date="2025-08" db="UniProtKB">
        <authorList>
            <consortium name="Ensembl"/>
        </authorList>
    </citation>
    <scope>IDENTIFICATION</scope>
</reference>
<protein>
    <submittedName>
        <fullName evidence="1">Uncharacterized protein</fullName>
    </submittedName>
</protein>
<dbReference type="Proteomes" id="UP000233080">
    <property type="component" value="Unassembled WGS sequence"/>
</dbReference>